<organism evidence="7 8">
    <name type="scientific">Branchiostoma lanceolatum</name>
    <name type="common">Common lancelet</name>
    <name type="synonym">Amphioxus lanceolatum</name>
    <dbReference type="NCBI Taxonomy" id="7740"/>
    <lineage>
        <taxon>Eukaryota</taxon>
        <taxon>Metazoa</taxon>
        <taxon>Chordata</taxon>
        <taxon>Cephalochordata</taxon>
        <taxon>Leptocardii</taxon>
        <taxon>Amphioxiformes</taxon>
        <taxon>Branchiostomatidae</taxon>
        <taxon>Branchiostoma</taxon>
    </lineage>
</organism>
<keyword evidence="3" id="KW-0479">Metal-binding</keyword>
<name>A0A8K0A5P8_BRALA</name>
<evidence type="ECO:0000256" key="2">
    <source>
        <dbReference type="ARBA" id="ARBA00011738"/>
    </source>
</evidence>
<evidence type="ECO:0000313" key="8">
    <source>
        <dbReference type="Proteomes" id="UP000838412"/>
    </source>
</evidence>
<dbReference type="SFLD" id="SFLDS00003">
    <property type="entry name" value="Haloacid_Dehalogenase"/>
    <property type="match status" value="1"/>
</dbReference>
<dbReference type="NCBIfam" id="TIGR01422">
    <property type="entry name" value="phosphonatase"/>
    <property type="match status" value="1"/>
</dbReference>
<keyword evidence="8" id="KW-1185">Reference proteome</keyword>
<dbReference type="Gene3D" id="3.40.50.1000">
    <property type="entry name" value="HAD superfamily/HAD-like"/>
    <property type="match status" value="1"/>
</dbReference>
<evidence type="ECO:0000256" key="3">
    <source>
        <dbReference type="ARBA" id="ARBA00022723"/>
    </source>
</evidence>
<keyword evidence="4" id="KW-0378">Hydrolase</keyword>
<evidence type="ECO:0000256" key="5">
    <source>
        <dbReference type="ARBA" id="ARBA00022842"/>
    </source>
</evidence>
<dbReference type="InterPro" id="IPR023198">
    <property type="entry name" value="PGP-like_dom2"/>
</dbReference>
<dbReference type="InterPro" id="IPR050155">
    <property type="entry name" value="HAD-like_hydrolase_sf"/>
</dbReference>
<proteinExistence type="inferred from homology"/>
<dbReference type="InterPro" id="IPR006323">
    <property type="entry name" value="Phosphonoacetald_hydro"/>
</dbReference>
<dbReference type="GO" id="GO:0019700">
    <property type="term" value="P:organic phosphonate catabolic process"/>
    <property type="evidence" value="ECO:0007669"/>
    <property type="project" value="InterPro"/>
</dbReference>
<evidence type="ECO:0000256" key="4">
    <source>
        <dbReference type="ARBA" id="ARBA00022801"/>
    </source>
</evidence>
<dbReference type="InterPro" id="IPR036412">
    <property type="entry name" value="HAD-like_sf"/>
</dbReference>
<dbReference type="OrthoDB" id="40579at2759"/>
<dbReference type="FunFam" id="1.10.150.240:FF:000006">
    <property type="entry name" value="Phosphonoacetaldehyde hydrolase"/>
    <property type="match status" value="1"/>
</dbReference>
<evidence type="ECO:0000256" key="6">
    <source>
        <dbReference type="ARBA" id="ARBA00023270"/>
    </source>
</evidence>
<comment type="cofactor">
    <cofactor evidence="1">
        <name>Mg(2+)</name>
        <dbReference type="ChEBI" id="CHEBI:18420"/>
    </cofactor>
</comment>
<sequence>MCWALRTSSSKMAWSNPRMQYSCLRRYRGPVKLVVLDWAGTVIDYGVCAPALTFSQIFKNEGVPISNEEARGPMGAHKRVHIQRVLENESVRGRWIQKHGGPPTEDDVDRMYANFVPMQLSVMKNYSTMIPGAVETVNHLREKGMKIGSTTGYTTPILDDLKPVAAKQGYEPDFYAAADMVPQARPCPYMVWLNAIKLDVHPIEAVVKVDDTVDGVKEGTSAGCWAVGVAKTGNYVGATEEEVAAMSQGELDRKLQRAYDTLIDSGAHYVIDSIVDLPGVIADINRRLAAGERP</sequence>
<keyword evidence="6" id="KW-0704">Schiff base</keyword>
<dbReference type="GO" id="GO:0050194">
    <property type="term" value="F:phosphonoacetaldehyde hydrolase activity"/>
    <property type="evidence" value="ECO:0007669"/>
    <property type="project" value="InterPro"/>
</dbReference>
<dbReference type="InterPro" id="IPR023214">
    <property type="entry name" value="HAD_sf"/>
</dbReference>
<dbReference type="GO" id="GO:0046872">
    <property type="term" value="F:metal ion binding"/>
    <property type="evidence" value="ECO:0007669"/>
    <property type="project" value="UniProtKB-KW"/>
</dbReference>
<dbReference type="Proteomes" id="UP000838412">
    <property type="component" value="Chromosome 6"/>
</dbReference>
<dbReference type="HAMAP" id="MF_01375">
    <property type="entry name" value="PhnX"/>
    <property type="match status" value="1"/>
</dbReference>
<reference evidence="7" key="1">
    <citation type="submission" date="2022-01" db="EMBL/GenBank/DDBJ databases">
        <authorList>
            <person name="Braso-Vives M."/>
        </authorList>
    </citation>
    <scope>NUCLEOTIDE SEQUENCE</scope>
</reference>
<dbReference type="SUPFAM" id="SSF56784">
    <property type="entry name" value="HAD-like"/>
    <property type="match status" value="1"/>
</dbReference>
<evidence type="ECO:0000256" key="1">
    <source>
        <dbReference type="ARBA" id="ARBA00001946"/>
    </source>
</evidence>
<dbReference type="GO" id="GO:0008967">
    <property type="term" value="F:phosphoglycolate phosphatase activity"/>
    <property type="evidence" value="ECO:0007669"/>
    <property type="project" value="TreeGrafter"/>
</dbReference>
<dbReference type="PANTHER" id="PTHR43434">
    <property type="entry name" value="PHOSPHOGLYCOLATE PHOSPHATASE"/>
    <property type="match status" value="1"/>
</dbReference>
<dbReference type="AlphaFoldDB" id="A0A8K0A5P8"/>
<keyword evidence="5" id="KW-0460">Magnesium</keyword>
<dbReference type="Pfam" id="PF00702">
    <property type="entry name" value="Hydrolase"/>
    <property type="match status" value="1"/>
</dbReference>
<dbReference type="SFLD" id="SFLDG01129">
    <property type="entry name" value="C1.5:_HAD__Beta-PGM__Phosphata"/>
    <property type="match status" value="1"/>
</dbReference>
<dbReference type="Gene3D" id="1.10.150.240">
    <property type="entry name" value="Putative phosphatase, domain 2"/>
    <property type="match status" value="1"/>
</dbReference>
<dbReference type="GO" id="GO:0005829">
    <property type="term" value="C:cytosol"/>
    <property type="evidence" value="ECO:0007669"/>
    <property type="project" value="TreeGrafter"/>
</dbReference>
<dbReference type="GO" id="GO:0006281">
    <property type="term" value="P:DNA repair"/>
    <property type="evidence" value="ECO:0007669"/>
    <property type="project" value="TreeGrafter"/>
</dbReference>
<dbReference type="PANTHER" id="PTHR43434:SF19">
    <property type="entry name" value="PHOSPHONOACETALDEHYDE HYDROLASE"/>
    <property type="match status" value="1"/>
</dbReference>
<accession>A0A8K0A5P8</accession>
<comment type="subunit">
    <text evidence="2">Homodimer.</text>
</comment>
<gene>
    <name evidence="7" type="primary">Hypp3891</name>
    <name evidence="7" type="ORF">BLAG_LOCUS21417</name>
</gene>
<protein>
    <submittedName>
        <fullName evidence="7">Hypp3891 protein</fullName>
    </submittedName>
</protein>
<evidence type="ECO:0000313" key="7">
    <source>
        <dbReference type="EMBL" id="CAH1268497.1"/>
    </source>
</evidence>
<dbReference type="EMBL" id="OV696691">
    <property type="protein sequence ID" value="CAH1268497.1"/>
    <property type="molecule type" value="Genomic_DNA"/>
</dbReference>